<sequence length="376" mass="42117">MNRNVEDILGGDGDPRQNLDKEPDGPIKRMAASILNILNSQPNSGPSLEDREQLWAQIKSNISKINQQRNKNIRRLRLAAAASIASVFTVSLWFWLSPGTTQAPIAHAALSNQNLLLDTSAIKLKGSGERIFILNDTAVIDLSLLSVRYGGRGTTDSFNTLTVPYGKRTEVVLPDGSKAWLNAGSQLTFPQQFDTNKREIYLEGEGYFDVVHDFNKPFLVHTADMLIKVLGTAFNVSSYRDDAFTSTVLVSGKIELQGVGKQQFKNLVLEPGSTAVLQKNASRLEIRKDDVQSHISWTQRQLILKSTPLAELLIRLERIYNTEIVAVNEVVRENETFSGRLDLTQPLVRLLAIIYDQQAYDINQEERRIIIQQKSN</sequence>
<protein>
    <submittedName>
        <fullName evidence="5">FecR family protein</fullName>
    </submittedName>
</protein>
<feature type="domain" description="FecR protein" evidence="3">
    <location>
        <begin position="161"/>
        <end position="255"/>
    </location>
</feature>
<evidence type="ECO:0000313" key="5">
    <source>
        <dbReference type="EMBL" id="MFC3197381.1"/>
    </source>
</evidence>
<comment type="caution">
    <text evidence="5">The sequence shown here is derived from an EMBL/GenBank/DDBJ whole genome shotgun (WGS) entry which is preliminary data.</text>
</comment>
<dbReference type="RefSeq" id="WP_379021013.1">
    <property type="nucleotide sequence ID" value="NZ_JBHRTA010000022.1"/>
</dbReference>
<evidence type="ECO:0000256" key="2">
    <source>
        <dbReference type="SAM" id="Phobius"/>
    </source>
</evidence>
<gene>
    <name evidence="5" type="ORF">ACFOET_07130</name>
</gene>
<dbReference type="PIRSF" id="PIRSF018266">
    <property type="entry name" value="FecR"/>
    <property type="match status" value="1"/>
</dbReference>
<keyword evidence="2" id="KW-1133">Transmembrane helix</keyword>
<dbReference type="EMBL" id="JBHRTA010000022">
    <property type="protein sequence ID" value="MFC3197381.1"/>
    <property type="molecule type" value="Genomic_DNA"/>
</dbReference>
<name>A0ABV7JKP1_9SPHI</name>
<evidence type="ECO:0000256" key="1">
    <source>
        <dbReference type="SAM" id="MobiDB-lite"/>
    </source>
</evidence>
<keyword evidence="6" id="KW-1185">Reference proteome</keyword>
<evidence type="ECO:0000259" key="4">
    <source>
        <dbReference type="Pfam" id="PF16344"/>
    </source>
</evidence>
<dbReference type="Pfam" id="PF16344">
    <property type="entry name" value="FecR_C"/>
    <property type="match status" value="1"/>
</dbReference>
<dbReference type="Proteomes" id="UP001595526">
    <property type="component" value="Unassembled WGS sequence"/>
</dbReference>
<reference evidence="6" key="1">
    <citation type="journal article" date="2019" name="Int. J. Syst. Evol. Microbiol.">
        <title>The Global Catalogue of Microorganisms (GCM) 10K type strain sequencing project: providing services to taxonomists for standard genome sequencing and annotation.</title>
        <authorList>
            <consortium name="The Broad Institute Genomics Platform"/>
            <consortium name="The Broad Institute Genome Sequencing Center for Infectious Disease"/>
            <person name="Wu L."/>
            <person name="Ma J."/>
        </authorList>
    </citation>
    <scope>NUCLEOTIDE SEQUENCE [LARGE SCALE GENOMIC DNA]</scope>
    <source>
        <strain evidence="6">KCTC 52416</strain>
    </source>
</reference>
<keyword evidence="2" id="KW-0812">Transmembrane</keyword>
<dbReference type="Gene3D" id="2.60.120.1440">
    <property type="match status" value="1"/>
</dbReference>
<dbReference type="PANTHER" id="PTHR30273:SF2">
    <property type="entry name" value="PROTEIN FECR"/>
    <property type="match status" value="1"/>
</dbReference>
<dbReference type="InterPro" id="IPR032508">
    <property type="entry name" value="FecR_C"/>
</dbReference>
<accession>A0ABV7JKP1</accession>
<dbReference type="InterPro" id="IPR012373">
    <property type="entry name" value="Ferrdict_sens_TM"/>
</dbReference>
<dbReference type="InterPro" id="IPR006860">
    <property type="entry name" value="FecR"/>
</dbReference>
<proteinExistence type="predicted"/>
<feature type="compositionally biased region" description="Basic and acidic residues" evidence="1">
    <location>
        <begin position="13"/>
        <end position="25"/>
    </location>
</feature>
<evidence type="ECO:0000313" key="6">
    <source>
        <dbReference type="Proteomes" id="UP001595526"/>
    </source>
</evidence>
<feature type="region of interest" description="Disordered" evidence="1">
    <location>
        <begin position="1"/>
        <end position="25"/>
    </location>
</feature>
<keyword evidence="2" id="KW-0472">Membrane</keyword>
<organism evidence="5 6">
    <name type="scientific">Parapedobacter deserti</name>
    <dbReference type="NCBI Taxonomy" id="1912957"/>
    <lineage>
        <taxon>Bacteria</taxon>
        <taxon>Pseudomonadati</taxon>
        <taxon>Bacteroidota</taxon>
        <taxon>Sphingobacteriia</taxon>
        <taxon>Sphingobacteriales</taxon>
        <taxon>Sphingobacteriaceae</taxon>
        <taxon>Parapedobacter</taxon>
    </lineage>
</organism>
<evidence type="ECO:0000259" key="3">
    <source>
        <dbReference type="Pfam" id="PF04773"/>
    </source>
</evidence>
<dbReference type="Gene3D" id="3.55.50.30">
    <property type="match status" value="1"/>
</dbReference>
<dbReference type="PANTHER" id="PTHR30273">
    <property type="entry name" value="PERIPLASMIC SIGNAL SENSOR AND SIGMA FACTOR ACTIVATOR FECR-RELATED"/>
    <property type="match status" value="1"/>
</dbReference>
<dbReference type="Pfam" id="PF04773">
    <property type="entry name" value="FecR"/>
    <property type="match status" value="1"/>
</dbReference>
<feature type="domain" description="Protein FecR C-terminal" evidence="4">
    <location>
        <begin position="302"/>
        <end position="371"/>
    </location>
</feature>
<feature type="transmembrane region" description="Helical" evidence="2">
    <location>
        <begin position="76"/>
        <end position="96"/>
    </location>
</feature>